<dbReference type="FunFam" id="1.10.10.2830:FF:000001">
    <property type="entry name" value="Chromosome partitioning protein ParB"/>
    <property type="match status" value="1"/>
</dbReference>
<dbReference type="Pfam" id="PF23552">
    <property type="entry name" value="ParB_C"/>
    <property type="match status" value="1"/>
</dbReference>
<dbReference type="NCBIfam" id="TIGR00180">
    <property type="entry name" value="parB_part"/>
    <property type="match status" value="1"/>
</dbReference>
<dbReference type="GO" id="GO:0003677">
    <property type="term" value="F:DNA binding"/>
    <property type="evidence" value="ECO:0007669"/>
    <property type="project" value="UniProtKB-KW"/>
</dbReference>
<evidence type="ECO:0000259" key="5">
    <source>
        <dbReference type="SMART" id="SM00470"/>
    </source>
</evidence>
<dbReference type="GO" id="GO:0005694">
    <property type="term" value="C:chromosome"/>
    <property type="evidence" value="ECO:0007669"/>
    <property type="project" value="TreeGrafter"/>
</dbReference>
<dbReference type="Gene3D" id="1.10.10.2830">
    <property type="match status" value="1"/>
</dbReference>
<sequence length="282" mass="31758">MMKKGLGKGLGALITSAGSENGDNGVTELRITEIEPNINQPRKNFNDESLIQLSESIKSHGIMQPIIVKREKDTYRIVAGERRWRAARMAGLVTVPVIIKELSNKQVMEMALIENLQREDLNAIEEADAFDRLMKEYNLTQEEVSAAVGRSRSAIANSIRLLGLGDKIKGYLINGELTSGHARTLIGIEDKELQEKIAGEIIANGLNVRDTEKLVKKYLQKKIKKENKKNIELIEIEDRLKNIFGTKVQLLSNNKKGKILIEYYSNEELDRILEMCVKIGDK</sequence>
<dbReference type="GO" id="GO:0009295">
    <property type="term" value="C:nucleoid"/>
    <property type="evidence" value="ECO:0007669"/>
    <property type="project" value="UniProtKB-SubCell"/>
</dbReference>
<dbReference type="InterPro" id="IPR004437">
    <property type="entry name" value="ParB/RepB/Spo0J"/>
</dbReference>
<dbReference type="Pfam" id="PF02195">
    <property type="entry name" value="ParB_N"/>
    <property type="match status" value="1"/>
</dbReference>
<keyword evidence="7" id="KW-1185">Reference proteome</keyword>
<dbReference type="EMBL" id="QPJT01000012">
    <property type="protein sequence ID" value="RCX16127.1"/>
    <property type="molecule type" value="Genomic_DNA"/>
</dbReference>
<dbReference type="SMART" id="SM00470">
    <property type="entry name" value="ParB"/>
    <property type="match status" value="1"/>
</dbReference>
<dbReference type="GO" id="GO:0007059">
    <property type="term" value="P:chromosome segregation"/>
    <property type="evidence" value="ECO:0007669"/>
    <property type="project" value="UniProtKB-KW"/>
</dbReference>
<comment type="subcellular location">
    <subcellularLocation>
        <location evidence="1">Cytoplasm</location>
        <location evidence="1">Nucleoid</location>
    </subcellularLocation>
</comment>
<dbReference type="InterPro" id="IPR057240">
    <property type="entry name" value="ParB_dimer_C"/>
</dbReference>
<dbReference type="FunFam" id="3.90.1530.30:FF:000001">
    <property type="entry name" value="Chromosome partitioning protein ParB"/>
    <property type="match status" value="1"/>
</dbReference>
<dbReference type="OrthoDB" id="9802051at2"/>
<evidence type="ECO:0000256" key="4">
    <source>
        <dbReference type="ARBA" id="ARBA00023125"/>
    </source>
</evidence>
<gene>
    <name evidence="6" type="ORF">DFR58_112111</name>
</gene>
<reference evidence="6 7" key="1">
    <citation type="submission" date="2018-07" db="EMBL/GenBank/DDBJ databases">
        <title>Genomic Encyclopedia of Type Strains, Phase IV (KMG-IV): sequencing the most valuable type-strain genomes for metagenomic binning, comparative biology and taxonomic classification.</title>
        <authorList>
            <person name="Goeker M."/>
        </authorList>
    </citation>
    <scope>NUCLEOTIDE SEQUENCE [LARGE SCALE GENOMIC DNA]</scope>
    <source>
        <strain evidence="6 7">DSM 27016</strain>
    </source>
</reference>
<dbReference type="PANTHER" id="PTHR33375">
    <property type="entry name" value="CHROMOSOME-PARTITIONING PROTEIN PARB-RELATED"/>
    <property type="match status" value="1"/>
</dbReference>
<dbReference type="InterPro" id="IPR003115">
    <property type="entry name" value="ParB_N"/>
</dbReference>
<dbReference type="RefSeq" id="WP_114298050.1">
    <property type="nucleotide sequence ID" value="NZ_QPJT01000012.1"/>
</dbReference>
<dbReference type="InterPro" id="IPR041468">
    <property type="entry name" value="HTH_ParB/Spo0J"/>
</dbReference>
<keyword evidence="4 6" id="KW-0238">DNA-binding</keyword>
<accession>A0A369B6G7</accession>
<comment type="caution">
    <text evidence="6">The sequence shown here is derived from an EMBL/GenBank/DDBJ whole genome shotgun (WGS) entry which is preliminary data.</text>
</comment>
<feature type="domain" description="ParB-like N-terminal" evidence="5">
    <location>
        <begin position="27"/>
        <end position="116"/>
    </location>
</feature>
<dbReference type="AlphaFoldDB" id="A0A369B6G7"/>
<dbReference type="PANTHER" id="PTHR33375:SF1">
    <property type="entry name" value="CHROMOSOME-PARTITIONING PROTEIN PARB-RELATED"/>
    <property type="match status" value="1"/>
</dbReference>
<protein>
    <submittedName>
        <fullName evidence="6">Chromosome segregation DNA-binding protein</fullName>
    </submittedName>
</protein>
<proteinExistence type="inferred from homology"/>
<dbReference type="InterPro" id="IPR036086">
    <property type="entry name" value="ParB/Sulfiredoxin_sf"/>
</dbReference>
<evidence type="ECO:0000256" key="1">
    <source>
        <dbReference type="ARBA" id="ARBA00004453"/>
    </source>
</evidence>
<evidence type="ECO:0000313" key="7">
    <source>
        <dbReference type="Proteomes" id="UP000253034"/>
    </source>
</evidence>
<dbReference type="Pfam" id="PF17762">
    <property type="entry name" value="HTH_ParB"/>
    <property type="match status" value="1"/>
</dbReference>
<dbReference type="CDD" id="cd16393">
    <property type="entry name" value="SPO0J_N"/>
    <property type="match status" value="1"/>
</dbReference>
<dbReference type="InterPro" id="IPR050336">
    <property type="entry name" value="Chromosome_partition/occlusion"/>
</dbReference>
<dbReference type="Gene3D" id="3.90.1530.30">
    <property type="match status" value="1"/>
</dbReference>
<dbReference type="SUPFAM" id="SSF109709">
    <property type="entry name" value="KorB DNA-binding domain-like"/>
    <property type="match status" value="1"/>
</dbReference>
<name>A0A369B6G7_9FIRM</name>
<comment type="similarity">
    <text evidence="2">Belongs to the ParB family.</text>
</comment>
<evidence type="ECO:0000313" key="6">
    <source>
        <dbReference type="EMBL" id="RCX16127.1"/>
    </source>
</evidence>
<dbReference type="SUPFAM" id="SSF110849">
    <property type="entry name" value="ParB/Sulfiredoxin"/>
    <property type="match status" value="1"/>
</dbReference>
<evidence type="ECO:0000256" key="2">
    <source>
        <dbReference type="ARBA" id="ARBA00006295"/>
    </source>
</evidence>
<organism evidence="6 7">
    <name type="scientific">Anaerobacterium chartisolvens</name>
    <dbReference type="NCBI Taxonomy" id="1297424"/>
    <lineage>
        <taxon>Bacteria</taxon>
        <taxon>Bacillati</taxon>
        <taxon>Bacillota</taxon>
        <taxon>Clostridia</taxon>
        <taxon>Eubacteriales</taxon>
        <taxon>Oscillospiraceae</taxon>
        <taxon>Anaerobacterium</taxon>
    </lineage>
</organism>
<dbReference type="Proteomes" id="UP000253034">
    <property type="component" value="Unassembled WGS sequence"/>
</dbReference>
<keyword evidence="3" id="KW-0159">Chromosome partition</keyword>
<dbReference type="GO" id="GO:0045881">
    <property type="term" value="P:positive regulation of sporulation resulting in formation of a cellular spore"/>
    <property type="evidence" value="ECO:0007669"/>
    <property type="project" value="TreeGrafter"/>
</dbReference>
<evidence type="ECO:0000256" key="3">
    <source>
        <dbReference type="ARBA" id="ARBA00022829"/>
    </source>
</evidence>